<gene>
    <name evidence="1" type="ORF">FKW77_009880</name>
</gene>
<dbReference type="OrthoDB" id="10598744at2759"/>
<keyword evidence="2" id="KW-1185">Reference proteome</keyword>
<evidence type="ECO:0000313" key="1">
    <source>
        <dbReference type="EMBL" id="QDS69713.1"/>
    </source>
</evidence>
<organism evidence="1 2">
    <name type="scientific">Venturia effusa</name>
    <dbReference type="NCBI Taxonomy" id="50376"/>
    <lineage>
        <taxon>Eukaryota</taxon>
        <taxon>Fungi</taxon>
        <taxon>Dikarya</taxon>
        <taxon>Ascomycota</taxon>
        <taxon>Pezizomycotina</taxon>
        <taxon>Dothideomycetes</taxon>
        <taxon>Pleosporomycetidae</taxon>
        <taxon>Venturiales</taxon>
        <taxon>Venturiaceae</taxon>
        <taxon>Venturia</taxon>
    </lineage>
</organism>
<proteinExistence type="predicted"/>
<protein>
    <submittedName>
        <fullName evidence="1">Uncharacterized protein</fullName>
    </submittedName>
</protein>
<reference evidence="1 2" key="1">
    <citation type="submission" date="2019-07" db="EMBL/GenBank/DDBJ databases">
        <title>Finished genome of Venturia effusa.</title>
        <authorList>
            <person name="Young C.A."/>
            <person name="Cox M.P."/>
            <person name="Ganley A.R.D."/>
            <person name="David W.J."/>
        </authorList>
    </citation>
    <scope>NUCLEOTIDE SEQUENCE [LARGE SCALE GENOMIC DNA]</scope>
    <source>
        <strain evidence="2">albino</strain>
    </source>
</reference>
<accession>A0A517L259</accession>
<dbReference type="EMBL" id="CP042187">
    <property type="protein sequence ID" value="QDS69713.1"/>
    <property type="molecule type" value="Genomic_DNA"/>
</dbReference>
<dbReference type="Proteomes" id="UP000316270">
    <property type="component" value="Chromosome 3"/>
</dbReference>
<name>A0A517L259_9PEZI</name>
<evidence type="ECO:0000313" key="2">
    <source>
        <dbReference type="Proteomes" id="UP000316270"/>
    </source>
</evidence>
<dbReference type="AlphaFoldDB" id="A0A517L259"/>
<sequence length="318" mass="36681">MSATDLPPLLRLPPELRGQIVGYYLSGQLPFDKHYPDYFQGGSTRGETRLSSGNLRRQCWSKRMHEHDHALFYTCRTLRRDYVEEVNNPARDHLLHVFHVGPLMVQRGYITETLARNTAPISRIRKLKIDLTVWAESVRVTRGLSHRFGGVSRAAMGADPLKHVMAFITSLKLVEEVTVRLWDAQNFGRGLFTVEKLDISHVADLSRSGTSRCPFLLLATVLQGLPTVQRLEVIGHYARISRVRRGGEWMSLKCAQALDEKEKLDRQAREASEGGELGEVDGWSNMILRETRLRWDRARFWLPRQVDNFFDWFFRFSS</sequence>